<reference evidence="1" key="1">
    <citation type="submission" date="2023-08" db="EMBL/GenBank/DDBJ databases">
        <title>Mucin Metabolism Genes Underlie the Key Renovations of Bacteroides xylanisolvens Genomes in Captive Great Apes.</title>
        <authorList>
            <person name="Nishida A.H."/>
        </authorList>
    </citation>
    <scope>NUCLEOTIDE SEQUENCE</scope>
    <source>
        <strain evidence="1">P13.H9</strain>
    </source>
</reference>
<gene>
    <name evidence="1" type="ORF">LD004_21430</name>
</gene>
<dbReference type="AlphaFoldDB" id="A0AAW4T461"/>
<comment type="caution">
    <text evidence="1">The sequence shown here is derived from an EMBL/GenBank/DDBJ whole genome shotgun (WGS) entry which is preliminary data.</text>
</comment>
<dbReference type="Proteomes" id="UP001198461">
    <property type="component" value="Unassembled WGS sequence"/>
</dbReference>
<proteinExistence type="predicted"/>
<organism evidence="1 2">
    <name type="scientific">Bacteroides xylanisolvens</name>
    <dbReference type="NCBI Taxonomy" id="371601"/>
    <lineage>
        <taxon>Bacteria</taxon>
        <taxon>Pseudomonadati</taxon>
        <taxon>Bacteroidota</taxon>
        <taxon>Bacteroidia</taxon>
        <taxon>Bacteroidales</taxon>
        <taxon>Bacteroidaceae</taxon>
        <taxon>Bacteroides</taxon>
    </lineage>
</organism>
<accession>A0AAW4T461</accession>
<dbReference type="RefSeq" id="WP_225451177.1">
    <property type="nucleotide sequence ID" value="NZ_JAIWXB010000037.1"/>
</dbReference>
<evidence type="ECO:0000313" key="2">
    <source>
        <dbReference type="Proteomes" id="UP001198461"/>
    </source>
</evidence>
<name>A0AAW4T461_9BACE</name>
<protein>
    <submittedName>
        <fullName evidence="1">Uncharacterized protein</fullName>
    </submittedName>
</protein>
<evidence type="ECO:0000313" key="1">
    <source>
        <dbReference type="EMBL" id="MCA4706169.1"/>
    </source>
</evidence>
<dbReference type="EMBL" id="JAIWYE010000037">
    <property type="protein sequence ID" value="MCA4706169.1"/>
    <property type="molecule type" value="Genomic_DNA"/>
</dbReference>
<sequence length="74" mass="8987">MRKGPYYSEDILVEKMQRGEYNWLDYVNHFSEEWQDEYEEYCRERSLSIGNESAEQFVNYKSEQLEKAMDEGNA</sequence>